<feature type="domain" description="SnoaL-like" evidence="1">
    <location>
        <begin position="11"/>
        <end position="114"/>
    </location>
</feature>
<name>F7ZHQ3_ROSLO</name>
<keyword evidence="3" id="KW-1185">Reference proteome</keyword>
<reference evidence="2 3" key="1">
    <citation type="journal article" date="2011" name="BMC Genomics">
        <title>Comparative genome analysis and genome-guided physiological analysis of Roseobacter litoralis.</title>
        <authorList>
            <person name="Kalhoefer D."/>
            <person name="Thole S."/>
            <person name="Voget S."/>
            <person name="Lehmann R."/>
            <person name="Liesegang H."/>
            <person name="Wollher A."/>
            <person name="Daniel R."/>
            <person name="Simon M."/>
            <person name="Brinkhoff T."/>
        </authorList>
    </citation>
    <scope>NUCLEOTIDE SEQUENCE [LARGE SCALE GENOMIC DNA]</scope>
    <source>
        <strain evidence="3">ATCC 49566 / DSM 6996 / JCM 21268 / NBRC 15278 / OCh 149</strain>
    </source>
</reference>
<organism evidence="2 3">
    <name type="scientific">Roseobacter litoralis (strain ATCC 49566 / DSM 6996 / JCM 21268 / NBRC 15278 / OCh 149)</name>
    <dbReference type="NCBI Taxonomy" id="391595"/>
    <lineage>
        <taxon>Bacteria</taxon>
        <taxon>Pseudomonadati</taxon>
        <taxon>Pseudomonadota</taxon>
        <taxon>Alphaproteobacteria</taxon>
        <taxon>Rhodobacterales</taxon>
        <taxon>Roseobacteraceae</taxon>
        <taxon>Roseobacter</taxon>
    </lineage>
</organism>
<dbReference type="AlphaFoldDB" id="F7ZHQ3"/>
<sequence length="124" mass="13681">MKGTHPNIDVIARIDTADMIASADVFHSDVVWHFFNPDAPELAGSYKGMAGIADFFQKVRSYGEGNFVIQPHAVQAVGDELVVVHSRNQLGKGEKVMEFDVVVVWRILDGKVSEVWDIPAKQTA</sequence>
<dbReference type="EMBL" id="CP002623">
    <property type="protein sequence ID" value="AEI93663.1"/>
    <property type="molecule type" value="Genomic_DNA"/>
</dbReference>
<dbReference type="InterPro" id="IPR037401">
    <property type="entry name" value="SnoaL-like"/>
</dbReference>
<dbReference type="KEGG" id="rli:RLO149_c016710"/>
<evidence type="ECO:0000259" key="1">
    <source>
        <dbReference type="Pfam" id="PF12680"/>
    </source>
</evidence>
<evidence type="ECO:0000313" key="3">
    <source>
        <dbReference type="Proteomes" id="UP000001353"/>
    </source>
</evidence>
<dbReference type="eggNOG" id="COG3631">
    <property type="taxonomic scope" value="Bacteria"/>
</dbReference>
<dbReference type="Pfam" id="PF12680">
    <property type="entry name" value="SnoaL_2"/>
    <property type="match status" value="1"/>
</dbReference>
<dbReference type="InterPro" id="IPR032710">
    <property type="entry name" value="NTF2-like_dom_sf"/>
</dbReference>
<dbReference type="STRING" id="391595.RLO149_c016710"/>
<dbReference type="SUPFAM" id="SSF54427">
    <property type="entry name" value="NTF2-like"/>
    <property type="match status" value="1"/>
</dbReference>
<accession>F7ZHQ3</accession>
<protein>
    <recommendedName>
        <fullName evidence="1">SnoaL-like domain-containing protein</fullName>
    </recommendedName>
</protein>
<evidence type="ECO:0000313" key="2">
    <source>
        <dbReference type="EMBL" id="AEI93663.1"/>
    </source>
</evidence>
<dbReference type="RefSeq" id="WP_013961596.1">
    <property type="nucleotide sequence ID" value="NC_015730.1"/>
</dbReference>
<dbReference type="OrthoDB" id="7859473at2"/>
<gene>
    <name evidence="2" type="ordered locus">RLO149_c016710</name>
</gene>
<dbReference type="Gene3D" id="3.10.450.50">
    <property type="match status" value="1"/>
</dbReference>
<dbReference type="HOGENOM" id="CLU_1795512_0_0_5"/>
<proteinExistence type="predicted"/>
<dbReference type="Proteomes" id="UP000001353">
    <property type="component" value="Chromosome"/>
</dbReference>